<dbReference type="Proteomes" id="UP001430755">
    <property type="component" value="Unassembled WGS sequence"/>
</dbReference>
<evidence type="ECO:0000313" key="4">
    <source>
        <dbReference type="EMBL" id="MCI2240990.1"/>
    </source>
</evidence>
<evidence type="ECO:0000313" key="5">
    <source>
        <dbReference type="Proteomes" id="UP001430755"/>
    </source>
</evidence>
<evidence type="ECO:0000259" key="3">
    <source>
        <dbReference type="Pfam" id="PF18676"/>
    </source>
</evidence>
<feature type="compositionally biased region" description="Low complexity" evidence="1">
    <location>
        <begin position="300"/>
        <end position="318"/>
    </location>
</feature>
<feature type="region of interest" description="Disordered" evidence="1">
    <location>
        <begin position="2172"/>
        <end position="2194"/>
    </location>
</feature>
<evidence type="ECO:0000256" key="1">
    <source>
        <dbReference type="SAM" id="MobiDB-lite"/>
    </source>
</evidence>
<organism evidence="4 5">
    <name type="scientific">Adlercreutzia faecimuris</name>
    <dbReference type="NCBI Taxonomy" id="2897341"/>
    <lineage>
        <taxon>Bacteria</taxon>
        <taxon>Bacillati</taxon>
        <taxon>Actinomycetota</taxon>
        <taxon>Coriobacteriia</taxon>
        <taxon>Eggerthellales</taxon>
        <taxon>Eggerthellaceae</taxon>
        <taxon>Adlercreutzia</taxon>
    </lineage>
</organism>
<comment type="caution">
    <text evidence="4">The sequence shown here is derived from an EMBL/GenBank/DDBJ whole genome shotgun (WGS) entry which is preliminary data.</text>
</comment>
<protein>
    <recommendedName>
        <fullName evidence="3">MBG domain-containing protein</fullName>
    </recommendedName>
</protein>
<dbReference type="RefSeq" id="WP_242162726.1">
    <property type="nucleotide sequence ID" value="NZ_JAJMLW010000001.1"/>
</dbReference>
<feature type="compositionally biased region" description="Acidic residues" evidence="1">
    <location>
        <begin position="340"/>
        <end position="349"/>
    </location>
</feature>
<feature type="region of interest" description="Disordered" evidence="1">
    <location>
        <begin position="143"/>
        <end position="172"/>
    </location>
</feature>
<proteinExistence type="predicted"/>
<name>A0ABS9WEI9_9ACTN</name>
<gene>
    <name evidence="4" type="ORF">LPT13_01300</name>
</gene>
<sequence length="2194" mass="227546">MLRRLADARNTVEGKFLAVLMAAVLAVSMCGMPAWADTKADAGQTSAAAEKPANPVISLSLGNGYLVYGAGQIVKAPATKVTAVAGRDFKFVPEADKGYKVASVSLSVQGTQLDLYPNSFGEYVIPAAKLAGGAHLTLVTEKVSTSSSSAPSTTLNSQSTMTPENPGAPVSEAISQSGEITQQFVTENLAEGAEQPAGATGTASTKPAPVDNGAVEVAVNDAVTLNSDRGDFAHAWTSSNKDVAVVAGERGVALVNSMAEGTAVITHTYAAYGEDGHKWKTQSETWTVKSVASQALAVTAPATDPADATDPAGDQPTDGQQKPADEATPGSQQVPAAEPEPQDGGDEGDWPMPKQPTITITYAFHNNEGAPLDELPEPYVATGKEGMSLVPSSYVKPIEGYVVVDVPESVEFGTEDVTLTVTYHRDANGNGTPDCREYGASVRLDSWTYGDTSNSPVAAIVPSAAFTEVTAADFPGKPAIAYRDRSAAAAEWVEDKPHDAGEYEVRATWQSEKYGEVTATQQFSIYPRAITLTSASDAKEYDGTELSKPEVNVTEGSWAYSEGADYDVTGSITEVGEVENAFTYTLKDNTKASNYTITCVNGKLTVTKAGTAAGKLTVFAASAQKYYDGTPLTAGYAYEGPLAEGDTLEVATEGTITNVGTAENKITSLSVVNADGADVTANYNIEASSTPGTLTVVPREVVLASASDYKIYDGEPLTNHDVTVGGKGWPEGEGATVEVTGTQTEVGSSENTITYTLNEGMSADNYRITLKPGTLTVGSADAVHEVSVVAKSSAVTYDGRTQVVEGFEGCEGTAAPTFTIEGETYTVSGLTAQASGTDAGEYAVNVMGTPQVTDSQGDDVTAQFNVKTVNGTLSIAKRHVVLVSADAVKNYDGEPLVNATVRDEGDGWAWNDGATYQVTGAQTAVGSSDNAFTYTLNANTKASNYDIECLFGTLTVNAADTESVVTLIAKSETVKYDGTAHEVTGFRVKGSDDATFVVDGKTYTVEATVGAAGTDAGTYPAKLTGTPKITDADGNDATGRFAVALAPGAGLTIEKRSITLKAVNQEKVYDGTPLVNTNLMPALDGDGWAAGEGATYAFTGSQTLVGTSPLTFTYTLNASTKASNYDITTYPASLTVLNRDARFDVNVAAASKTVTYDGADQAVTSLAGEQDYTIGAGDSVRTVRAVEVRPGGVPFYVTGLTVEGHGKDVGRYAIGVTGAAVVYDAQGNDVTEQFAVTTTAGELVIDKRPLALVSAGIEKPYDGSPLTNGDTPLLIEEGWAAGEGATYVFSGSATRVNETVTNAFEIVPDAGTNLDNYLLTKQEGDLRIVNPAAPHTLVVAANSATFTYDGEEHSVGGFPGEFVDQLGRTVVPAQLGEGGATFYVTGLHAPAITATNATEGRTGVVETDANVVVYDADGQVVTEMFNVKPEPGKLVINPRPVTFESPSIDKPYDGTPLVGDAAAMIIGGEGLVAGQEVEFTMTGSQTLAGSSDNSFTYVWKDGTNAAADNYAVTLKTGTLTVTKEGATSVVTLTIGSADATYDGQPHGPEGFEGERGSVSVPAAGDRPAYEAEGIWATSGNVRFLVNVDGYRLGDFPVNAGVYQVGATGAAVVFDENGNDVTDVVGVIVKPGAVTIAPREVSLESNSDAKVYDGTALTGTSVADVSAEGAGWVEGEEATFLFTSSQTNVGSVENRFDCLPNAATRISNYSIASKAGTLTIVPQSIDPAAPTEINPDDLTQAVYTGAEALPMPTLTYAGQAQEPVPTIVTANGQVLRQGADFALAYEGNTTNVGTAKAVATANPAGNFRGTVACEFEIVPAPARIIVNPAAKFFGDDDPAAYGGYAVDGLFGSDVLGTVTLTRLGDAEEAGTYPGVIDATVAQQNGNYVVTGVERGAFTIAPVEGNALLLQNVAGADSFSKTYDGRPAVVRATALQPNSTIWFSADGTLDNWTTDMPDFVNAGTYQVYVQATHNNFEPTAPVLATVVINPAIATVAVDNATKVAGDNDPDFTGTVTGLVAGDELEDLAYVRTIDDEAIGTYPDALTATYYPNPNYSVRVVDGDFAITAPAAPLLPNALGSGPTPGVAPDDGPMASLAGILGSPFEMFVGDDETPLAETSIEDDATPQAAFDHPMCWVHFYMFLGIAVTAIYGAVCIALRLRGAREITDLENDLTAGGRRPRRATRPVRPGADGAEA</sequence>
<feature type="domain" description="MBG" evidence="3">
    <location>
        <begin position="1992"/>
        <end position="2062"/>
    </location>
</feature>
<feature type="compositionally biased region" description="Low complexity" evidence="1">
    <location>
        <begin position="143"/>
        <end position="159"/>
    </location>
</feature>
<dbReference type="InterPro" id="IPR041286">
    <property type="entry name" value="MBG_2"/>
</dbReference>
<feature type="transmembrane region" description="Helical" evidence="2">
    <location>
        <begin position="2134"/>
        <end position="2156"/>
    </location>
</feature>
<feature type="compositionally biased region" description="Low complexity" evidence="1">
    <location>
        <begin position="2184"/>
        <end position="2194"/>
    </location>
</feature>
<evidence type="ECO:0000256" key="2">
    <source>
        <dbReference type="SAM" id="Phobius"/>
    </source>
</evidence>
<dbReference type="EMBL" id="JAJMLW010000001">
    <property type="protein sequence ID" value="MCI2240990.1"/>
    <property type="molecule type" value="Genomic_DNA"/>
</dbReference>
<keyword evidence="2" id="KW-0812">Transmembrane</keyword>
<feature type="region of interest" description="Disordered" evidence="1">
    <location>
        <begin position="300"/>
        <end position="355"/>
    </location>
</feature>
<reference evidence="4" key="1">
    <citation type="submission" date="2021-11" db="EMBL/GenBank/DDBJ databases">
        <title>A Novel Adlercreutzia Species, isolated from a Allomyrina dichotoma larva feces.</title>
        <authorList>
            <person name="Suh M.K."/>
        </authorList>
    </citation>
    <scope>NUCLEOTIDE SEQUENCE</scope>
    <source>
        <strain evidence="4">JBNU-10</strain>
    </source>
</reference>
<keyword evidence="2" id="KW-0472">Membrane</keyword>
<keyword evidence="2" id="KW-1133">Transmembrane helix</keyword>
<dbReference type="Pfam" id="PF18676">
    <property type="entry name" value="MBG_2"/>
    <property type="match status" value="1"/>
</dbReference>
<keyword evidence="5" id="KW-1185">Reference proteome</keyword>
<accession>A0ABS9WEI9</accession>